<feature type="transmembrane region" description="Helical" evidence="1">
    <location>
        <begin position="55"/>
        <end position="74"/>
    </location>
</feature>
<name>A0A4R4D800_9PROT</name>
<keyword evidence="1" id="KW-0472">Membrane</keyword>
<gene>
    <name evidence="2" type="ORF">EXY23_20365</name>
</gene>
<dbReference type="EMBL" id="SKBM01000024">
    <property type="protein sequence ID" value="TCZ55955.1"/>
    <property type="molecule type" value="Genomic_DNA"/>
</dbReference>
<sequence>MNPFVAVTFAWQTAFVFTLRSMQLWTEPAEAQARLAAYALEKQKAFAAGAMAASQAALAGAAAPAVVAAALAPAQRRVRANARKLMHR</sequence>
<dbReference type="AlphaFoldDB" id="A0A4R4D800"/>
<evidence type="ECO:0000256" key="1">
    <source>
        <dbReference type="SAM" id="Phobius"/>
    </source>
</evidence>
<protein>
    <recommendedName>
        <fullName evidence="4">Antifreeze protein</fullName>
    </recommendedName>
</protein>
<accession>A0A4R4D800</accession>
<dbReference type="Proteomes" id="UP000295023">
    <property type="component" value="Unassembled WGS sequence"/>
</dbReference>
<reference evidence="2 3" key="1">
    <citation type="submission" date="2019-03" db="EMBL/GenBank/DDBJ databases">
        <title>Paracraurococcus aquatilis NE82 genome sequence.</title>
        <authorList>
            <person name="Zhao Y."/>
            <person name="Du Z."/>
        </authorList>
    </citation>
    <scope>NUCLEOTIDE SEQUENCE [LARGE SCALE GENOMIC DNA]</scope>
    <source>
        <strain evidence="2 3">NE82</strain>
    </source>
</reference>
<keyword evidence="3" id="KW-1185">Reference proteome</keyword>
<keyword evidence="1" id="KW-1133">Transmembrane helix</keyword>
<comment type="caution">
    <text evidence="2">The sequence shown here is derived from an EMBL/GenBank/DDBJ whole genome shotgun (WGS) entry which is preliminary data.</text>
</comment>
<evidence type="ECO:0000313" key="2">
    <source>
        <dbReference type="EMBL" id="TCZ55955.1"/>
    </source>
</evidence>
<organism evidence="2 3">
    <name type="scientific">Roseicella aquatilis</name>
    <dbReference type="NCBI Taxonomy" id="2527868"/>
    <lineage>
        <taxon>Bacteria</taxon>
        <taxon>Pseudomonadati</taxon>
        <taxon>Pseudomonadota</taxon>
        <taxon>Alphaproteobacteria</taxon>
        <taxon>Acetobacterales</taxon>
        <taxon>Roseomonadaceae</taxon>
        <taxon>Roseicella</taxon>
    </lineage>
</organism>
<keyword evidence="1" id="KW-0812">Transmembrane</keyword>
<evidence type="ECO:0008006" key="4">
    <source>
        <dbReference type="Google" id="ProtNLM"/>
    </source>
</evidence>
<proteinExistence type="predicted"/>
<evidence type="ECO:0000313" key="3">
    <source>
        <dbReference type="Proteomes" id="UP000295023"/>
    </source>
</evidence>
<dbReference type="RefSeq" id="WP_132293865.1">
    <property type="nucleotide sequence ID" value="NZ_SKBM01000024.1"/>
</dbReference>